<keyword evidence="5 8" id="KW-0812">Transmembrane</keyword>
<comment type="subunit">
    <text evidence="3 8">Homodimer and heterodimers.</text>
</comment>
<feature type="transmembrane region" description="Helical" evidence="8">
    <location>
        <begin position="44"/>
        <end position="66"/>
    </location>
</feature>
<keyword evidence="11" id="KW-1185">Reference proteome</keyword>
<evidence type="ECO:0000256" key="5">
    <source>
        <dbReference type="ARBA" id="ARBA00022692"/>
    </source>
</evidence>
<dbReference type="KEGG" id="cmo:103502174"/>
<keyword evidence="6 8" id="KW-1133">Transmembrane helix</keyword>
<comment type="similarity">
    <text evidence="2 8">Belongs to the Casparian strip membrane proteins (CASP) family.</text>
</comment>
<dbReference type="GO" id="GO:0005886">
    <property type="term" value="C:plasma membrane"/>
    <property type="evidence" value="ECO:0007669"/>
    <property type="project" value="UniProtKB-SubCell"/>
</dbReference>
<dbReference type="PANTHER" id="PTHR33573">
    <property type="entry name" value="CASP-LIKE PROTEIN 4A4"/>
    <property type="match status" value="1"/>
</dbReference>
<dbReference type="Proteomes" id="UP001652600">
    <property type="component" value="Chromosome 8"/>
</dbReference>
<dbReference type="PANTHER" id="PTHR33573:SF57">
    <property type="entry name" value="CASP-LIKE PROTEIN 4B1"/>
    <property type="match status" value="1"/>
</dbReference>
<protein>
    <recommendedName>
        <fullName evidence="8">CASP-like protein</fullName>
    </recommendedName>
</protein>
<keyword evidence="4 8" id="KW-1003">Cell membrane</keyword>
<proteinExistence type="inferred from homology"/>
<feature type="transmembrane region" description="Helical" evidence="8">
    <location>
        <begin position="81"/>
        <end position="97"/>
    </location>
</feature>
<evidence type="ECO:0000313" key="12">
    <source>
        <dbReference type="RefSeq" id="XP_008464244.1"/>
    </source>
</evidence>
<evidence type="ECO:0000256" key="6">
    <source>
        <dbReference type="ARBA" id="ARBA00022989"/>
    </source>
</evidence>
<dbReference type="Pfam" id="PF04535">
    <property type="entry name" value="CASP_dom"/>
    <property type="match status" value="1"/>
</dbReference>
<evidence type="ECO:0000256" key="1">
    <source>
        <dbReference type="ARBA" id="ARBA00004651"/>
    </source>
</evidence>
<evidence type="ECO:0000259" key="10">
    <source>
        <dbReference type="Pfam" id="PF04535"/>
    </source>
</evidence>
<dbReference type="InterPro" id="IPR006702">
    <property type="entry name" value="CASP_dom"/>
</dbReference>
<dbReference type="AlphaFoldDB" id="A0A1S3CLH8"/>
<organism evidence="11 12">
    <name type="scientific">Cucumis melo</name>
    <name type="common">Muskmelon</name>
    <dbReference type="NCBI Taxonomy" id="3656"/>
    <lineage>
        <taxon>Eukaryota</taxon>
        <taxon>Viridiplantae</taxon>
        <taxon>Streptophyta</taxon>
        <taxon>Embryophyta</taxon>
        <taxon>Tracheophyta</taxon>
        <taxon>Spermatophyta</taxon>
        <taxon>Magnoliopsida</taxon>
        <taxon>eudicotyledons</taxon>
        <taxon>Gunneridae</taxon>
        <taxon>Pentapetalae</taxon>
        <taxon>rosids</taxon>
        <taxon>fabids</taxon>
        <taxon>Cucurbitales</taxon>
        <taxon>Cucurbitaceae</taxon>
        <taxon>Benincaseae</taxon>
        <taxon>Cucumis</taxon>
    </lineage>
</organism>
<name>A0A1S3CLH8_CUCME</name>
<feature type="transmembrane region" description="Helical" evidence="8">
    <location>
        <begin position="161"/>
        <end position="186"/>
    </location>
</feature>
<gene>
    <name evidence="12" type="primary">LOC103502174</name>
</gene>
<evidence type="ECO:0000256" key="8">
    <source>
        <dbReference type="RuleBase" id="RU361233"/>
    </source>
</evidence>
<comment type="caution">
    <text evidence="8">Lacks conserved residue(s) required for the propagation of feature annotation.</text>
</comment>
<feature type="compositionally biased region" description="Polar residues" evidence="9">
    <location>
        <begin position="1"/>
        <end position="19"/>
    </location>
</feature>
<reference evidence="12" key="1">
    <citation type="submission" date="2025-08" db="UniProtKB">
        <authorList>
            <consortium name="RefSeq"/>
        </authorList>
    </citation>
    <scope>IDENTIFICATION</scope>
    <source>
        <tissue evidence="12">Stem</tissue>
    </source>
</reference>
<evidence type="ECO:0000313" key="11">
    <source>
        <dbReference type="Proteomes" id="UP001652600"/>
    </source>
</evidence>
<evidence type="ECO:0000256" key="9">
    <source>
        <dbReference type="SAM" id="MobiDB-lite"/>
    </source>
</evidence>
<sequence>MSNDVPAESTTSVPSTPNVETPPIQIESTTATVKKMKRENMLKILSLSLRWLSFVFSFVAFVVMASNRHGERFNFEDFEEYSYLLAIAIISVVYTAYQGIREVIQFVTKKDTFPQPAFVIIDFVADQVLAYLLISAASAAVPSTNRGRKTDDLVFTIIKKFFDMAAASISMAFLAFFTSALSLLISGYKLSAHFFR</sequence>
<dbReference type="eggNOG" id="ENOG502RYC3">
    <property type="taxonomic scope" value="Eukaryota"/>
</dbReference>
<feature type="domain" description="Casparian strip membrane protein" evidence="10">
    <location>
        <begin position="41"/>
        <end position="177"/>
    </location>
</feature>
<keyword evidence="7 8" id="KW-0472">Membrane</keyword>
<evidence type="ECO:0000256" key="2">
    <source>
        <dbReference type="ARBA" id="ARBA00007651"/>
    </source>
</evidence>
<evidence type="ECO:0000256" key="4">
    <source>
        <dbReference type="ARBA" id="ARBA00022475"/>
    </source>
</evidence>
<accession>A0A1S3CLH8</accession>
<dbReference type="OrthoDB" id="1733081at2759"/>
<feature type="region of interest" description="Disordered" evidence="9">
    <location>
        <begin position="1"/>
        <end position="24"/>
    </location>
</feature>
<dbReference type="RefSeq" id="XP_008464244.1">
    <property type="nucleotide sequence ID" value="XM_008466022.3"/>
</dbReference>
<dbReference type="InParanoid" id="A0A1S3CLH8"/>
<comment type="subcellular location">
    <subcellularLocation>
        <location evidence="1 8">Cell membrane</location>
        <topology evidence="1 8">Multi-pass membrane protein</topology>
    </subcellularLocation>
</comment>
<dbReference type="GeneID" id="103502174"/>
<evidence type="ECO:0000256" key="3">
    <source>
        <dbReference type="ARBA" id="ARBA00011489"/>
    </source>
</evidence>
<dbReference type="SMR" id="A0A1S3CLH8"/>
<evidence type="ECO:0000256" key="7">
    <source>
        <dbReference type="ARBA" id="ARBA00023136"/>
    </source>
</evidence>